<comment type="caution">
    <text evidence="1">The sequence shown here is derived from an EMBL/GenBank/DDBJ whole genome shotgun (WGS) entry which is preliminary data.</text>
</comment>
<accession>A0A327PKQ9</accession>
<dbReference type="EMBL" id="QLLK01000003">
    <property type="protein sequence ID" value="RAI92157.1"/>
    <property type="molecule type" value="Genomic_DNA"/>
</dbReference>
<dbReference type="Proteomes" id="UP000249610">
    <property type="component" value="Unassembled WGS sequence"/>
</dbReference>
<name>A0A327PKQ9_9BACT</name>
<organism evidence="1 2">
    <name type="scientific">Algoriphagus yeomjeoni</name>
    <dbReference type="NCBI Taxonomy" id="291403"/>
    <lineage>
        <taxon>Bacteria</taxon>
        <taxon>Pseudomonadati</taxon>
        <taxon>Bacteroidota</taxon>
        <taxon>Cytophagia</taxon>
        <taxon>Cytophagales</taxon>
        <taxon>Cyclobacteriaceae</taxon>
        <taxon>Algoriphagus</taxon>
    </lineage>
</organism>
<proteinExistence type="predicted"/>
<evidence type="ECO:0000313" key="1">
    <source>
        <dbReference type="EMBL" id="RAI92157.1"/>
    </source>
</evidence>
<evidence type="ECO:0000313" key="2">
    <source>
        <dbReference type="Proteomes" id="UP000249610"/>
    </source>
</evidence>
<protein>
    <submittedName>
        <fullName evidence="1">Uncharacterized protein</fullName>
    </submittedName>
</protein>
<gene>
    <name evidence="1" type="ORF">LV83_01386</name>
</gene>
<reference evidence="1 2" key="1">
    <citation type="submission" date="2018-06" db="EMBL/GenBank/DDBJ databases">
        <title>Genomic Encyclopedia of Archaeal and Bacterial Type Strains, Phase II (KMG-II): from individual species to whole genera.</title>
        <authorList>
            <person name="Goeker M."/>
        </authorList>
    </citation>
    <scope>NUCLEOTIDE SEQUENCE [LARGE SCALE GENOMIC DNA]</scope>
    <source>
        <strain evidence="1 2">DSM 23446</strain>
    </source>
</reference>
<keyword evidence="2" id="KW-1185">Reference proteome</keyword>
<dbReference type="AlphaFoldDB" id="A0A327PKQ9"/>
<sequence>MVKLSVVLAGIWDLKLASMESKHANLSYYIGSFFHLNPFLP</sequence>